<comment type="similarity">
    <text evidence="2">Belongs to the purine-cytosine permease (2.A.39) family.</text>
</comment>
<dbReference type="PANTHER" id="PTHR30569:SF0">
    <property type="entry name" value="CYTOSINE PERMEASE"/>
    <property type="match status" value="1"/>
</dbReference>
<dbReference type="EMBL" id="CP043875">
    <property type="protein sequence ID" value="WOF17208.1"/>
    <property type="molecule type" value="Genomic_DNA"/>
</dbReference>
<feature type="transmembrane region" description="Helical" evidence="6">
    <location>
        <begin position="100"/>
        <end position="128"/>
    </location>
</feature>
<keyword evidence="8" id="KW-1185">Reference proteome</keyword>
<evidence type="ECO:0000313" key="7">
    <source>
        <dbReference type="EMBL" id="WOF17208.1"/>
    </source>
</evidence>
<name>A0AA97FF85_9EURY</name>
<comment type="subcellular location">
    <subcellularLocation>
        <location evidence="1">Membrane</location>
        <topology evidence="1">Multi-pass membrane protein</topology>
    </subcellularLocation>
</comment>
<dbReference type="InterPro" id="IPR001248">
    <property type="entry name" value="Pur-cyt_permease"/>
</dbReference>
<evidence type="ECO:0000256" key="5">
    <source>
        <dbReference type="ARBA" id="ARBA00023136"/>
    </source>
</evidence>
<feature type="transmembrane region" description="Helical" evidence="6">
    <location>
        <begin position="310"/>
        <end position="330"/>
    </location>
</feature>
<dbReference type="Gene3D" id="1.10.4160.10">
    <property type="entry name" value="Hydantoin permease"/>
    <property type="match status" value="1"/>
</dbReference>
<evidence type="ECO:0000256" key="1">
    <source>
        <dbReference type="ARBA" id="ARBA00004141"/>
    </source>
</evidence>
<gene>
    <name evidence="7" type="primary">codB</name>
    <name evidence="7" type="ORF">F1737_11210</name>
</gene>
<dbReference type="RefSeq" id="WP_317136668.1">
    <property type="nucleotide sequence ID" value="NZ_CP043875.1"/>
</dbReference>
<evidence type="ECO:0000313" key="8">
    <source>
        <dbReference type="Proteomes" id="UP001301797"/>
    </source>
</evidence>
<feature type="transmembrane region" description="Helical" evidence="6">
    <location>
        <begin position="336"/>
        <end position="355"/>
    </location>
</feature>
<reference evidence="7 8" key="1">
    <citation type="submission" date="2019-09" db="EMBL/GenBank/DDBJ databases">
        <title>The complete genome of Methanoplanus sp. FWC-SCC4.</title>
        <authorList>
            <person name="Chen S.-C."/>
            <person name="Zhou Y.-Z."/>
            <person name="Lai M.-C."/>
        </authorList>
    </citation>
    <scope>NUCLEOTIDE SEQUENCE [LARGE SCALE GENOMIC DNA]</scope>
    <source>
        <strain evidence="7 8">FWC-SCC4</strain>
    </source>
</reference>
<dbReference type="InterPro" id="IPR030191">
    <property type="entry name" value="CodB"/>
</dbReference>
<feature type="transmembrane region" description="Helical" evidence="6">
    <location>
        <begin position="192"/>
        <end position="212"/>
    </location>
</feature>
<feature type="transmembrane region" description="Helical" evidence="6">
    <location>
        <begin position="159"/>
        <end position="180"/>
    </location>
</feature>
<evidence type="ECO:0000256" key="3">
    <source>
        <dbReference type="ARBA" id="ARBA00022692"/>
    </source>
</evidence>
<evidence type="ECO:0000256" key="2">
    <source>
        <dbReference type="ARBA" id="ARBA00008974"/>
    </source>
</evidence>
<protein>
    <submittedName>
        <fullName evidence="7">Cytosine permease</fullName>
    </submittedName>
</protein>
<feature type="transmembrane region" description="Helical" evidence="6">
    <location>
        <begin position="26"/>
        <end position="50"/>
    </location>
</feature>
<dbReference type="PANTHER" id="PTHR30569">
    <property type="entry name" value="CYTOSINE TRANSPORTER CODB"/>
    <property type="match status" value="1"/>
</dbReference>
<evidence type="ECO:0000256" key="4">
    <source>
        <dbReference type="ARBA" id="ARBA00022989"/>
    </source>
</evidence>
<dbReference type="GO" id="GO:0005886">
    <property type="term" value="C:plasma membrane"/>
    <property type="evidence" value="ECO:0007669"/>
    <property type="project" value="TreeGrafter"/>
</dbReference>
<dbReference type="Proteomes" id="UP001301797">
    <property type="component" value="Chromosome"/>
</dbReference>
<proteinExistence type="inferred from homology"/>
<feature type="transmembrane region" description="Helical" evidence="6">
    <location>
        <begin position="262"/>
        <end position="284"/>
    </location>
</feature>
<dbReference type="AlphaFoldDB" id="A0AA97FF85"/>
<keyword evidence="4 6" id="KW-1133">Transmembrane helix</keyword>
<dbReference type="Pfam" id="PF02133">
    <property type="entry name" value="Transp_cyt_pur"/>
    <property type="match status" value="1"/>
</dbReference>
<dbReference type="CDD" id="cd11484">
    <property type="entry name" value="SLC-NCS1sbd_CobB-like"/>
    <property type="match status" value="1"/>
</dbReference>
<feature type="transmembrane region" description="Helical" evidence="6">
    <location>
        <begin position="134"/>
        <end position="152"/>
    </location>
</feature>
<accession>A0AA97FF85</accession>
<dbReference type="GO" id="GO:0015209">
    <property type="term" value="F:cytosine transmembrane transporter activity"/>
    <property type="evidence" value="ECO:0007669"/>
    <property type="project" value="InterPro"/>
</dbReference>
<dbReference type="NCBIfam" id="NF008241">
    <property type="entry name" value="PRK11017.1"/>
    <property type="match status" value="1"/>
</dbReference>
<sequence>MSETENVEDYPLSEVPYDARHGFSSILSVLLGFTFFSATMWAGGTLGVSFKIWPDLVLIIVAGNILLSAYVAILSYIASKSGLNTVLMGRFCFGRLGSKWADLLLSATQVGWYAWGTATIAIVLSSLLGLDDSWQILLMIFFGFAFCQTAYIGYRGLEWLSKISVPLIVILLIFSMWVAISDAGGISGLFKIIPMEAMGVGQAITIVVGTFISGGTQATNWTRFARTEKEAVSASVIAFFIGNGLMLFGGAIGALVYQESDIVNILAIQGLLLFGIVMLFANIWTTQDNTIYNFSVAGCNLLNTNRRRAITLAGAGIGTVIAILGMYEWLIPYMEWLGLLIPPIGGIIMADFFFVRKGAYEKLSEKKDGLYPDFNYAGLMAYIAGCLAALPGFGIPPLNGIITSALVYILLNRLTKIFCKN</sequence>
<dbReference type="GeneID" id="85230746"/>
<keyword evidence="3 6" id="KW-0812">Transmembrane</keyword>
<evidence type="ECO:0000256" key="6">
    <source>
        <dbReference type="SAM" id="Phobius"/>
    </source>
</evidence>
<keyword evidence="5 6" id="KW-0472">Membrane</keyword>
<feature type="transmembrane region" description="Helical" evidence="6">
    <location>
        <begin position="56"/>
        <end position="79"/>
    </location>
</feature>
<dbReference type="KEGG" id="mefw:F1737_11210"/>
<feature type="transmembrane region" description="Helical" evidence="6">
    <location>
        <begin position="376"/>
        <end position="395"/>
    </location>
</feature>
<organism evidence="7 8">
    <name type="scientific">Methanochimaera problematica</name>
    <dbReference type="NCBI Taxonomy" id="2609417"/>
    <lineage>
        <taxon>Archaea</taxon>
        <taxon>Methanobacteriati</taxon>
        <taxon>Methanobacteriota</taxon>
        <taxon>Stenosarchaea group</taxon>
        <taxon>Methanomicrobia</taxon>
        <taxon>Methanomicrobiales</taxon>
        <taxon>Methanomicrobiaceae</taxon>
        <taxon>Methanochimaera</taxon>
    </lineage>
</organism>
<feature type="transmembrane region" description="Helical" evidence="6">
    <location>
        <begin position="232"/>
        <end position="256"/>
    </location>
</feature>